<gene>
    <name evidence="3" type="ORF">LACBIDRAFT_297917</name>
</gene>
<sequence length="186" mass="21124">MLNSFENDNAHISTKWLLHLIKGRGLQVTHLLCVTHDGTDAFHMVALLPNDNYVCDCCMGMNLGIPCRHYFRALSAIKNLKFNIEVIRAWWYQDNQLDTQKVPVVFAREAQVRHLDVEMPTALETTRIPTNPLKLHHVSPSAPPPTQTVPARTVFHEANAAFALLANGIQMQQQLDELLDDLHDLR</sequence>
<dbReference type="HOGENOM" id="CLU_1454655_0_0_1"/>
<dbReference type="RefSeq" id="XP_001881218.1">
    <property type="nucleotide sequence ID" value="XM_001881183.1"/>
</dbReference>
<dbReference type="GeneID" id="6077018"/>
<protein>
    <submittedName>
        <fullName evidence="3">Predicted protein</fullName>
    </submittedName>
</protein>
<organism evidence="4">
    <name type="scientific">Laccaria bicolor (strain S238N-H82 / ATCC MYA-4686)</name>
    <name type="common">Bicoloured deceiver</name>
    <name type="synonym">Laccaria laccata var. bicolor</name>
    <dbReference type="NCBI Taxonomy" id="486041"/>
    <lineage>
        <taxon>Eukaryota</taxon>
        <taxon>Fungi</taxon>
        <taxon>Dikarya</taxon>
        <taxon>Basidiomycota</taxon>
        <taxon>Agaricomycotina</taxon>
        <taxon>Agaricomycetes</taxon>
        <taxon>Agaricomycetidae</taxon>
        <taxon>Agaricales</taxon>
        <taxon>Agaricineae</taxon>
        <taxon>Hydnangiaceae</taxon>
        <taxon>Laccaria</taxon>
    </lineage>
</organism>
<dbReference type="GO" id="GO:0008270">
    <property type="term" value="F:zinc ion binding"/>
    <property type="evidence" value="ECO:0007669"/>
    <property type="project" value="UniProtKB-KW"/>
</dbReference>
<keyword evidence="1" id="KW-0863">Zinc-finger</keyword>
<name>B0DB74_LACBS</name>
<keyword evidence="1" id="KW-0862">Zinc</keyword>
<dbReference type="InterPro" id="IPR007527">
    <property type="entry name" value="Znf_SWIM"/>
</dbReference>
<evidence type="ECO:0000259" key="2">
    <source>
        <dbReference type="PROSITE" id="PS50966"/>
    </source>
</evidence>
<accession>B0DB74</accession>
<proteinExistence type="predicted"/>
<dbReference type="InParanoid" id="B0DB74"/>
<dbReference type="EMBL" id="DS547102">
    <property type="protein sequence ID" value="EDR08148.1"/>
    <property type="molecule type" value="Genomic_DNA"/>
</dbReference>
<evidence type="ECO:0000256" key="1">
    <source>
        <dbReference type="PROSITE-ProRule" id="PRU00325"/>
    </source>
</evidence>
<reference evidence="3 4" key="1">
    <citation type="journal article" date="2008" name="Nature">
        <title>The genome of Laccaria bicolor provides insights into mycorrhizal symbiosis.</title>
        <authorList>
            <person name="Martin F."/>
            <person name="Aerts A."/>
            <person name="Ahren D."/>
            <person name="Brun A."/>
            <person name="Danchin E.G.J."/>
            <person name="Duchaussoy F."/>
            <person name="Gibon J."/>
            <person name="Kohler A."/>
            <person name="Lindquist E."/>
            <person name="Pereda V."/>
            <person name="Salamov A."/>
            <person name="Shapiro H.J."/>
            <person name="Wuyts J."/>
            <person name="Blaudez D."/>
            <person name="Buee M."/>
            <person name="Brokstein P."/>
            <person name="Canbaeck B."/>
            <person name="Cohen D."/>
            <person name="Courty P.E."/>
            <person name="Coutinho P.M."/>
            <person name="Delaruelle C."/>
            <person name="Detter J.C."/>
            <person name="Deveau A."/>
            <person name="DiFazio S."/>
            <person name="Duplessis S."/>
            <person name="Fraissinet-Tachet L."/>
            <person name="Lucic E."/>
            <person name="Frey-Klett P."/>
            <person name="Fourrey C."/>
            <person name="Feussner I."/>
            <person name="Gay G."/>
            <person name="Grimwood J."/>
            <person name="Hoegger P.J."/>
            <person name="Jain P."/>
            <person name="Kilaru S."/>
            <person name="Labbe J."/>
            <person name="Lin Y.C."/>
            <person name="Legue V."/>
            <person name="Le Tacon F."/>
            <person name="Marmeisse R."/>
            <person name="Melayah D."/>
            <person name="Montanini B."/>
            <person name="Muratet M."/>
            <person name="Nehls U."/>
            <person name="Niculita-Hirzel H."/>
            <person name="Oudot-Le Secq M.P."/>
            <person name="Peter M."/>
            <person name="Quesneville H."/>
            <person name="Rajashekar B."/>
            <person name="Reich M."/>
            <person name="Rouhier N."/>
            <person name="Schmutz J."/>
            <person name="Yin T."/>
            <person name="Chalot M."/>
            <person name="Henrissat B."/>
            <person name="Kuees U."/>
            <person name="Lucas S."/>
            <person name="Van de Peer Y."/>
            <person name="Podila G.K."/>
            <person name="Polle A."/>
            <person name="Pukkila P.J."/>
            <person name="Richardson P.M."/>
            <person name="Rouze P."/>
            <person name="Sanders I.R."/>
            <person name="Stajich J.E."/>
            <person name="Tunlid A."/>
            <person name="Tuskan G."/>
            <person name="Grigoriev I.V."/>
        </authorList>
    </citation>
    <scope>NUCLEOTIDE SEQUENCE [LARGE SCALE GENOMIC DNA]</scope>
    <source>
        <strain evidence="4">S238N-H82 / ATCC MYA-4686</strain>
    </source>
</reference>
<dbReference type="PROSITE" id="PS50966">
    <property type="entry name" value="ZF_SWIM"/>
    <property type="match status" value="1"/>
</dbReference>
<dbReference type="OrthoDB" id="2976292at2759"/>
<evidence type="ECO:0000313" key="4">
    <source>
        <dbReference type="Proteomes" id="UP000001194"/>
    </source>
</evidence>
<keyword evidence="4" id="KW-1185">Reference proteome</keyword>
<keyword evidence="1" id="KW-0479">Metal-binding</keyword>
<dbReference type="KEGG" id="lbc:LACBIDRAFT_297917"/>
<feature type="domain" description="SWIM-type" evidence="2">
    <location>
        <begin position="43"/>
        <end position="78"/>
    </location>
</feature>
<dbReference type="Proteomes" id="UP000001194">
    <property type="component" value="Unassembled WGS sequence"/>
</dbReference>
<dbReference type="AlphaFoldDB" id="B0DB74"/>
<evidence type="ECO:0000313" key="3">
    <source>
        <dbReference type="EMBL" id="EDR08148.1"/>
    </source>
</evidence>